<dbReference type="InterPro" id="IPR002156">
    <property type="entry name" value="RNaseH_domain"/>
</dbReference>
<evidence type="ECO:0000256" key="7">
    <source>
        <dbReference type="ARBA" id="ARBA00022801"/>
    </source>
</evidence>
<dbReference type="GO" id="GO:0043137">
    <property type="term" value="P:DNA replication, removal of RNA primer"/>
    <property type="evidence" value="ECO:0007669"/>
    <property type="project" value="TreeGrafter"/>
</dbReference>
<keyword evidence="5" id="KW-0479">Metal-binding</keyword>
<dbReference type="CDD" id="cd09276">
    <property type="entry name" value="Rnase_HI_RT_non_LTR"/>
    <property type="match status" value="1"/>
</dbReference>
<dbReference type="PANTHER" id="PTHR10642:SF26">
    <property type="entry name" value="RIBONUCLEASE H1"/>
    <property type="match status" value="1"/>
</dbReference>
<dbReference type="InterPro" id="IPR036397">
    <property type="entry name" value="RNaseH_sf"/>
</dbReference>
<dbReference type="Gene3D" id="3.30.420.10">
    <property type="entry name" value="Ribonuclease H-like superfamily/Ribonuclease H"/>
    <property type="match status" value="1"/>
</dbReference>
<name>A0AAV4PSE3_CAEEX</name>
<dbReference type="EC" id="3.1.26.4" evidence="3"/>
<organism evidence="9 10">
    <name type="scientific">Caerostris extrusa</name>
    <name type="common">Bark spider</name>
    <name type="synonym">Caerostris bankana</name>
    <dbReference type="NCBI Taxonomy" id="172846"/>
    <lineage>
        <taxon>Eukaryota</taxon>
        <taxon>Metazoa</taxon>
        <taxon>Ecdysozoa</taxon>
        <taxon>Arthropoda</taxon>
        <taxon>Chelicerata</taxon>
        <taxon>Arachnida</taxon>
        <taxon>Araneae</taxon>
        <taxon>Araneomorphae</taxon>
        <taxon>Entelegynae</taxon>
        <taxon>Araneoidea</taxon>
        <taxon>Araneidae</taxon>
        <taxon>Caerostris</taxon>
    </lineage>
</organism>
<dbReference type="PROSITE" id="PS50879">
    <property type="entry name" value="RNASE_H_1"/>
    <property type="match status" value="1"/>
</dbReference>
<evidence type="ECO:0000256" key="4">
    <source>
        <dbReference type="ARBA" id="ARBA00022722"/>
    </source>
</evidence>
<dbReference type="GO" id="GO:0004523">
    <property type="term" value="F:RNA-DNA hybrid ribonuclease activity"/>
    <property type="evidence" value="ECO:0007669"/>
    <property type="project" value="UniProtKB-EC"/>
</dbReference>
<dbReference type="EMBL" id="BPLR01005168">
    <property type="protein sequence ID" value="GIY00343.1"/>
    <property type="molecule type" value="Genomic_DNA"/>
</dbReference>
<evidence type="ECO:0000313" key="9">
    <source>
        <dbReference type="EMBL" id="GIY00343.1"/>
    </source>
</evidence>
<dbReference type="GO" id="GO:0003676">
    <property type="term" value="F:nucleic acid binding"/>
    <property type="evidence" value="ECO:0007669"/>
    <property type="project" value="InterPro"/>
</dbReference>
<gene>
    <name evidence="9" type="primary">R1A1-elementORF2_65</name>
    <name evidence="9" type="ORF">CEXT_145251</name>
</gene>
<comment type="caution">
    <text evidence="9">The sequence shown here is derived from an EMBL/GenBank/DDBJ whole genome shotgun (WGS) entry which is preliminary data.</text>
</comment>
<protein>
    <recommendedName>
        <fullName evidence="3">ribonuclease H</fullName>
        <ecNumber evidence="3">3.1.26.4</ecNumber>
    </recommendedName>
</protein>
<keyword evidence="6" id="KW-0255">Endonuclease</keyword>
<evidence type="ECO:0000256" key="6">
    <source>
        <dbReference type="ARBA" id="ARBA00022759"/>
    </source>
</evidence>
<accession>A0AAV4PSE3</accession>
<evidence type="ECO:0000256" key="5">
    <source>
        <dbReference type="ARBA" id="ARBA00022723"/>
    </source>
</evidence>
<dbReference type="PANTHER" id="PTHR10642">
    <property type="entry name" value="RIBONUCLEASE H1"/>
    <property type="match status" value="1"/>
</dbReference>
<evidence type="ECO:0000256" key="2">
    <source>
        <dbReference type="ARBA" id="ARBA00005300"/>
    </source>
</evidence>
<evidence type="ECO:0000256" key="1">
    <source>
        <dbReference type="ARBA" id="ARBA00000077"/>
    </source>
</evidence>
<sequence>MLQANKLAVMSGRNWGVNPKLTRLWYKTVAERKICYAASTWAENLNTKKIAQLSSIQRLFTLRITRAYRTAPSSALLILSGLPPLHLTVKKEAIITNVTRLGKNDKFGSTHFNTIEYDTQISQWTEPPWSKPSTTLENHLPSSNITIYTDGSKINNQMGSAFVAYKTEKEIFNWQGKLNNKNSVYQAELLAIFKALQWAKQNDFSKISIKTDSMSSIQAIRKFFNKNHLVQKIRNIIQELRTKQISIEWIKAHTGIMGNERADFLAKDATTNPDSFLESLPTPKSYIRYHLKKLFEQQWQEEWDTATTGRRTHNFLPKVSHKMATNLLITYFVTGHGPFPNYLNRFGITENDLCLCGESGTPDHYLFSCPMTDFNHEEKPPSTLYKEWAIQAAKNKIIKEKKL</sequence>
<keyword evidence="4" id="KW-0540">Nuclease</keyword>
<dbReference type="AlphaFoldDB" id="A0AAV4PSE3"/>
<dbReference type="Proteomes" id="UP001054945">
    <property type="component" value="Unassembled WGS sequence"/>
</dbReference>
<dbReference type="Pfam" id="PF00075">
    <property type="entry name" value="RNase_H"/>
    <property type="match status" value="1"/>
</dbReference>
<dbReference type="SUPFAM" id="SSF53098">
    <property type="entry name" value="Ribonuclease H-like"/>
    <property type="match status" value="1"/>
</dbReference>
<dbReference type="GO" id="GO:0046872">
    <property type="term" value="F:metal ion binding"/>
    <property type="evidence" value="ECO:0007669"/>
    <property type="project" value="UniProtKB-KW"/>
</dbReference>
<reference evidence="9 10" key="1">
    <citation type="submission" date="2021-06" db="EMBL/GenBank/DDBJ databases">
        <title>Caerostris extrusa draft genome.</title>
        <authorList>
            <person name="Kono N."/>
            <person name="Arakawa K."/>
        </authorList>
    </citation>
    <scope>NUCLEOTIDE SEQUENCE [LARGE SCALE GENOMIC DNA]</scope>
</reference>
<dbReference type="InterPro" id="IPR050092">
    <property type="entry name" value="RNase_H"/>
</dbReference>
<comment type="catalytic activity">
    <reaction evidence="1">
        <text>Endonucleolytic cleavage to 5'-phosphomonoester.</text>
        <dbReference type="EC" id="3.1.26.4"/>
    </reaction>
</comment>
<proteinExistence type="inferred from homology"/>
<evidence type="ECO:0000313" key="10">
    <source>
        <dbReference type="Proteomes" id="UP001054945"/>
    </source>
</evidence>
<comment type="similarity">
    <text evidence="2">Belongs to the RNase H family.</text>
</comment>
<dbReference type="InterPro" id="IPR012337">
    <property type="entry name" value="RNaseH-like_sf"/>
</dbReference>
<feature type="domain" description="RNase H type-1" evidence="8">
    <location>
        <begin position="141"/>
        <end position="271"/>
    </location>
</feature>
<evidence type="ECO:0000256" key="3">
    <source>
        <dbReference type="ARBA" id="ARBA00012180"/>
    </source>
</evidence>
<keyword evidence="10" id="KW-1185">Reference proteome</keyword>
<evidence type="ECO:0000259" key="8">
    <source>
        <dbReference type="PROSITE" id="PS50879"/>
    </source>
</evidence>
<keyword evidence="7" id="KW-0378">Hydrolase</keyword>